<feature type="domain" description="DUF6377" evidence="4">
    <location>
        <begin position="254"/>
        <end position="507"/>
    </location>
</feature>
<keyword evidence="2" id="KW-1133">Transmembrane helix</keyword>
<accession>A0A4U9U4K3</accession>
<name>A0A4U9U4K3_9SPHI</name>
<keyword evidence="2" id="KW-0472">Membrane</keyword>
<evidence type="ECO:0000313" key="6">
    <source>
        <dbReference type="Proteomes" id="UP000308196"/>
    </source>
</evidence>
<dbReference type="AlphaFoldDB" id="A0A4U9U4K3"/>
<feature type="transmembrane region" description="Helical" evidence="2">
    <location>
        <begin position="326"/>
        <end position="348"/>
    </location>
</feature>
<keyword evidence="3" id="KW-0732">Signal</keyword>
<dbReference type="EMBL" id="LR590484">
    <property type="protein sequence ID" value="VTR27790.1"/>
    <property type="molecule type" value="Genomic_DNA"/>
</dbReference>
<keyword evidence="2" id="KW-0812">Transmembrane</keyword>
<sequence length="549" mass="63557">MIKSLFLILFSSLSSYAFAQSDLNSLLKELDQTIQNNKLYMDRKERKIDQLKARLIRRDRSMSDVYAVNKALCDEYRSYKTDSAVRYVEHNMRIADSIGNTAMITETKLQRVSLYAISGMYLEAEKLLNSIPSKALNYRLKTDYYQLGKDLYNNISTYNTSLAGKYEHMSGLYRDSLLNILDRQSKRYQAIYAEKLALVGRFSEARQILLKQLENVDPRSHEHAMVTSAIGNVYRYEGDTEKECIYFALSAISDIENAVKENTSLQALAIALYQSGDLDHAYKYIKYSMDDAIFCNAPLRTLVISKMFPIIDAAHQARINKQREQLWFYLIVISVLSICLATAVIYVLRQMKKLQQGRIEISKTNELLEKLNFDLKVVNEKVIGVNNKLVEANRIKEEYIGNFLDLCSDYINKLEDYRKTLHKTASSGKMEELLKMLRSGRLVDEELKQLYKNFDSIFLHLYPDFVEEFNKLLLDGEQFLIKPGELNTELRIFALIRLGIYDTGKIANFLRCSMSTVYNYRTKIRNKAAVPRGEFDQFVLEIGTFANTY</sequence>
<dbReference type="KEGG" id="stha:NCTC11429_00052"/>
<evidence type="ECO:0000256" key="1">
    <source>
        <dbReference type="SAM" id="Coils"/>
    </source>
</evidence>
<feature type="signal peptide" evidence="3">
    <location>
        <begin position="1"/>
        <end position="19"/>
    </location>
</feature>
<feature type="chain" id="PRO_5021016312" description="DUF6377 domain-containing protein" evidence="3">
    <location>
        <begin position="20"/>
        <end position="549"/>
    </location>
</feature>
<evidence type="ECO:0000259" key="4">
    <source>
        <dbReference type="Pfam" id="PF19904"/>
    </source>
</evidence>
<proteinExistence type="predicted"/>
<feature type="coiled-coil region" evidence="1">
    <location>
        <begin position="16"/>
        <end position="54"/>
    </location>
</feature>
<evidence type="ECO:0000313" key="5">
    <source>
        <dbReference type="EMBL" id="VTR27790.1"/>
    </source>
</evidence>
<evidence type="ECO:0000256" key="3">
    <source>
        <dbReference type="SAM" id="SignalP"/>
    </source>
</evidence>
<dbReference type="STRING" id="1123265.GCA_000686625_00667"/>
<evidence type="ECO:0000256" key="2">
    <source>
        <dbReference type="SAM" id="Phobius"/>
    </source>
</evidence>
<reference evidence="5 6" key="1">
    <citation type="submission" date="2019-05" db="EMBL/GenBank/DDBJ databases">
        <authorList>
            <consortium name="Pathogen Informatics"/>
        </authorList>
    </citation>
    <scope>NUCLEOTIDE SEQUENCE [LARGE SCALE GENOMIC DNA]</scope>
    <source>
        <strain evidence="5 6">NCTC11429</strain>
    </source>
</reference>
<dbReference type="Pfam" id="PF19904">
    <property type="entry name" value="DUF6377"/>
    <property type="match status" value="1"/>
</dbReference>
<gene>
    <name evidence="5" type="ORF">NCTC11429_00052</name>
</gene>
<dbReference type="Proteomes" id="UP000308196">
    <property type="component" value="Chromosome"/>
</dbReference>
<protein>
    <recommendedName>
        <fullName evidence="4">DUF6377 domain-containing protein</fullName>
    </recommendedName>
</protein>
<keyword evidence="1" id="KW-0175">Coiled coil</keyword>
<organism evidence="5 6">
    <name type="scientific">Sphingobacterium thalpophilum</name>
    <dbReference type="NCBI Taxonomy" id="259"/>
    <lineage>
        <taxon>Bacteria</taxon>
        <taxon>Pseudomonadati</taxon>
        <taxon>Bacteroidota</taxon>
        <taxon>Sphingobacteriia</taxon>
        <taxon>Sphingobacteriales</taxon>
        <taxon>Sphingobacteriaceae</taxon>
        <taxon>Sphingobacterium</taxon>
    </lineage>
</organism>
<dbReference type="InterPro" id="IPR045957">
    <property type="entry name" value="DUF6377"/>
</dbReference>